<dbReference type="PANTHER" id="PTHR47968">
    <property type="entry name" value="CENTROMERE PROTEIN E"/>
    <property type="match status" value="1"/>
</dbReference>
<dbReference type="InterPro" id="IPR036961">
    <property type="entry name" value="Kinesin_motor_dom_sf"/>
</dbReference>
<dbReference type="AlphaFoldDB" id="A0A914QFB9"/>
<evidence type="ECO:0000256" key="6">
    <source>
        <dbReference type="ARBA" id="ARBA00023212"/>
    </source>
</evidence>
<dbReference type="SUPFAM" id="SSF52540">
    <property type="entry name" value="P-loop containing nucleoside triphosphate hydrolases"/>
    <property type="match status" value="1"/>
</dbReference>
<evidence type="ECO:0000256" key="1">
    <source>
        <dbReference type="ARBA" id="ARBA00004245"/>
    </source>
</evidence>
<dbReference type="GO" id="GO:0005856">
    <property type="term" value="C:cytoskeleton"/>
    <property type="evidence" value="ECO:0007669"/>
    <property type="project" value="UniProtKB-SubCell"/>
</dbReference>
<dbReference type="PANTHER" id="PTHR47968:SF75">
    <property type="entry name" value="CENTROMERE-ASSOCIATED PROTEIN E"/>
    <property type="match status" value="1"/>
</dbReference>
<keyword evidence="9" id="KW-1185">Reference proteome</keyword>
<evidence type="ECO:0000256" key="5">
    <source>
        <dbReference type="ARBA" id="ARBA00023175"/>
    </source>
</evidence>
<dbReference type="CDD" id="cd00106">
    <property type="entry name" value="KISc"/>
    <property type="match status" value="1"/>
</dbReference>
<organism evidence="9 10">
    <name type="scientific">Panagrolaimus davidi</name>
    <dbReference type="NCBI Taxonomy" id="227884"/>
    <lineage>
        <taxon>Eukaryota</taxon>
        <taxon>Metazoa</taxon>
        <taxon>Ecdysozoa</taxon>
        <taxon>Nematoda</taxon>
        <taxon>Chromadorea</taxon>
        <taxon>Rhabditida</taxon>
        <taxon>Tylenchina</taxon>
        <taxon>Panagrolaimomorpha</taxon>
        <taxon>Panagrolaimoidea</taxon>
        <taxon>Panagrolaimidae</taxon>
        <taxon>Panagrolaimus</taxon>
    </lineage>
</organism>
<evidence type="ECO:0000313" key="9">
    <source>
        <dbReference type="Proteomes" id="UP000887578"/>
    </source>
</evidence>
<dbReference type="PRINTS" id="PR00380">
    <property type="entry name" value="KINESINHEAVY"/>
</dbReference>
<keyword evidence="4" id="KW-0175">Coiled coil</keyword>
<proteinExistence type="inferred from homology"/>
<keyword evidence="6" id="KW-0963">Cytoplasm</keyword>
<dbReference type="InterPro" id="IPR001752">
    <property type="entry name" value="Kinesin_motor_dom"/>
</dbReference>
<dbReference type="Proteomes" id="UP000887578">
    <property type="component" value="Unplaced"/>
</dbReference>
<reference evidence="10" key="1">
    <citation type="submission" date="2022-11" db="UniProtKB">
        <authorList>
            <consortium name="WormBaseParasite"/>
        </authorList>
    </citation>
    <scope>IDENTIFICATION</scope>
</reference>
<keyword evidence="2 7" id="KW-0547">Nucleotide-binding</keyword>
<dbReference type="SMART" id="SM00129">
    <property type="entry name" value="KISc"/>
    <property type="match status" value="1"/>
</dbReference>
<feature type="binding site" evidence="7">
    <location>
        <begin position="92"/>
        <end position="99"/>
    </location>
    <ligand>
        <name>ATP</name>
        <dbReference type="ChEBI" id="CHEBI:30616"/>
    </ligand>
</feature>
<comment type="similarity">
    <text evidence="7">Belongs to the TRAFAC class myosin-kinesin ATPase superfamily. Kinesin family.</text>
</comment>
<dbReference type="InterPro" id="IPR027640">
    <property type="entry name" value="Kinesin-like_fam"/>
</dbReference>
<dbReference type="InterPro" id="IPR027417">
    <property type="entry name" value="P-loop_NTPase"/>
</dbReference>
<sequence>MKASSKKMPKGENLFIAAKVRPCSDKKNLRSPLITDSENSIITVKSTNKEQRFHLNNVFDENATQEKVYDIVAQPIVDDFLGGINGTIFAYGQTGSGKTYTMNGNKISETSDSPTRGIIPRSIESIFEILNVQSKKDPRSFTFSVKCRFIEIYNDTLYDLLQTNNAAIKILASGEQILTVGAAEFVVTSVEECLLHLRNGWKNRKTAETSMNRESSRSHAIFMLTLVTEEIKGTFFNRRTSCLNFVDLAGSERQKQTKNTGELLKEGACINQDLSHLATVIRDLGDAKKYIPYRDRFLTLLLRDSLGGNSRTSVIVTVHPNREFVGDTLSTLNFAENCKKVKNKAKLKKINRL</sequence>
<protein>
    <submittedName>
        <fullName evidence="10">Kinesin motor domain-containing protein</fullName>
    </submittedName>
</protein>
<dbReference type="GO" id="GO:0003777">
    <property type="term" value="F:microtubule motor activity"/>
    <property type="evidence" value="ECO:0007669"/>
    <property type="project" value="InterPro"/>
</dbReference>
<keyword evidence="6" id="KW-0206">Cytoskeleton</keyword>
<feature type="domain" description="Kinesin motor" evidence="8">
    <location>
        <begin position="13"/>
        <end position="341"/>
    </location>
</feature>
<keyword evidence="5 7" id="KW-0505">Motor protein</keyword>
<dbReference type="Pfam" id="PF00225">
    <property type="entry name" value="Kinesin"/>
    <property type="match status" value="1"/>
</dbReference>
<evidence type="ECO:0000256" key="3">
    <source>
        <dbReference type="ARBA" id="ARBA00022840"/>
    </source>
</evidence>
<keyword evidence="3 7" id="KW-0067">ATP-binding</keyword>
<evidence type="ECO:0000259" key="8">
    <source>
        <dbReference type="PROSITE" id="PS50067"/>
    </source>
</evidence>
<evidence type="ECO:0000256" key="2">
    <source>
        <dbReference type="ARBA" id="ARBA00022741"/>
    </source>
</evidence>
<dbReference type="WBParaSite" id="PDA_v2.g30408.t1">
    <property type="protein sequence ID" value="PDA_v2.g30408.t1"/>
    <property type="gene ID" value="PDA_v2.g30408"/>
</dbReference>
<dbReference type="Gene3D" id="3.40.850.10">
    <property type="entry name" value="Kinesin motor domain"/>
    <property type="match status" value="1"/>
</dbReference>
<dbReference type="GO" id="GO:0008017">
    <property type="term" value="F:microtubule binding"/>
    <property type="evidence" value="ECO:0007669"/>
    <property type="project" value="InterPro"/>
</dbReference>
<dbReference type="GO" id="GO:0005524">
    <property type="term" value="F:ATP binding"/>
    <property type="evidence" value="ECO:0007669"/>
    <property type="project" value="UniProtKB-UniRule"/>
</dbReference>
<name>A0A914QFB9_9BILA</name>
<evidence type="ECO:0000313" key="10">
    <source>
        <dbReference type="WBParaSite" id="PDA_v2.g30408.t1"/>
    </source>
</evidence>
<comment type="subcellular location">
    <subcellularLocation>
        <location evidence="1">Cytoplasm</location>
        <location evidence="1">Cytoskeleton</location>
    </subcellularLocation>
</comment>
<dbReference type="PROSITE" id="PS50067">
    <property type="entry name" value="KINESIN_MOTOR_2"/>
    <property type="match status" value="1"/>
</dbReference>
<evidence type="ECO:0000256" key="7">
    <source>
        <dbReference type="PROSITE-ProRule" id="PRU00283"/>
    </source>
</evidence>
<accession>A0A914QFB9</accession>
<evidence type="ECO:0000256" key="4">
    <source>
        <dbReference type="ARBA" id="ARBA00023054"/>
    </source>
</evidence>
<dbReference type="GO" id="GO:0007018">
    <property type="term" value="P:microtubule-based movement"/>
    <property type="evidence" value="ECO:0007669"/>
    <property type="project" value="InterPro"/>
</dbReference>